<gene>
    <name evidence="3" type="ORF">PVK37_16200</name>
</gene>
<evidence type="ECO:0000256" key="1">
    <source>
        <dbReference type="SAM" id="MobiDB-lite"/>
    </source>
</evidence>
<dbReference type="PROSITE" id="PS51257">
    <property type="entry name" value="PROKAR_LIPOPROTEIN"/>
    <property type="match status" value="1"/>
</dbReference>
<evidence type="ECO:0000313" key="3">
    <source>
        <dbReference type="EMBL" id="WDZ87833.1"/>
    </source>
</evidence>
<dbReference type="RefSeq" id="WP_275034844.1">
    <property type="nucleotide sequence ID" value="NZ_CP118615.1"/>
</dbReference>
<evidence type="ECO:0000256" key="2">
    <source>
        <dbReference type="SAM" id="SignalP"/>
    </source>
</evidence>
<organism evidence="3 4">
    <name type="scientific">Micromonospora cathayae</name>
    <dbReference type="NCBI Taxonomy" id="3028804"/>
    <lineage>
        <taxon>Bacteria</taxon>
        <taxon>Bacillati</taxon>
        <taxon>Actinomycetota</taxon>
        <taxon>Actinomycetes</taxon>
        <taxon>Micromonosporales</taxon>
        <taxon>Micromonosporaceae</taxon>
        <taxon>Micromonospora</taxon>
    </lineage>
</organism>
<keyword evidence="4" id="KW-1185">Reference proteome</keyword>
<dbReference type="Proteomes" id="UP001219605">
    <property type="component" value="Chromosome"/>
</dbReference>
<feature type="chain" id="PRO_5046211968" description="PknH-like extracellular domain-containing protein" evidence="2">
    <location>
        <begin position="27"/>
        <end position="327"/>
    </location>
</feature>
<reference evidence="3 4" key="1">
    <citation type="submission" date="2023-02" db="EMBL/GenBank/DDBJ databases">
        <authorList>
            <person name="Mo P."/>
        </authorList>
    </citation>
    <scope>NUCLEOTIDE SEQUENCE [LARGE SCALE GENOMIC DNA]</scope>
    <source>
        <strain evidence="3 4">HUAS 3</strain>
    </source>
</reference>
<keyword evidence="2" id="KW-0732">Signal</keyword>
<protein>
    <recommendedName>
        <fullName evidence="5">PknH-like extracellular domain-containing protein</fullName>
    </recommendedName>
</protein>
<dbReference type="EMBL" id="CP118615">
    <property type="protein sequence ID" value="WDZ87833.1"/>
    <property type="molecule type" value="Genomic_DNA"/>
</dbReference>
<name>A0ABY8A0Q1_9ACTN</name>
<sequence>MTRRRPWTAGFPLAVVVAGLVGCASAQQTGPVGVPSASAGSPAVSVVDLATRSGSWPATQDTLEAAVEAATRKCLAAQGFTPPPAPPPAQPVPEDEAASIKLADRRANGYGLAPDLSDAGDAPSTLAPSDPYHDRLSATDQRRYRAALFGSSTLGVRVDLGAGRHVVVPKQGCLAESRRALAGDVTTWARLTYLPQTVDDRLADRASTAPGYLAVLAEWRTCMAGRGHPHPTPRAARDAIRAAYDTVRAGDRAELRRREIAVAVADGECATRVHLPAAELTARRGLVATLPPEERRTLTALVARRDVAIVRARAVLAGTGPATAAPR</sequence>
<accession>A0ABY8A0Q1</accession>
<proteinExistence type="predicted"/>
<evidence type="ECO:0000313" key="4">
    <source>
        <dbReference type="Proteomes" id="UP001219605"/>
    </source>
</evidence>
<feature type="region of interest" description="Disordered" evidence="1">
    <location>
        <begin position="111"/>
        <end position="135"/>
    </location>
</feature>
<feature type="signal peptide" evidence="2">
    <location>
        <begin position="1"/>
        <end position="26"/>
    </location>
</feature>
<evidence type="ECO:0008006" key="5">
    <source>
        <dbReference type="Google" id="ProtNLM"/>
    </source>
</evidence>